<feature type="region of interest" description="Disordered" evidence="1">
    <location>
        <begin position="293"/>
        <end position="341"/>
    </location>
</feature>
<evidence type="ECO:0000313" key="3">
    <source>
        <dbReference type="Proteomes" id="UP001239994"/>
    </source>
</evidence>
<comment type="caution">
    <text evidence="2">The sequence shown here is derived from an EMBL/GenBank/DDBJ whole genome shotgun (WGS) entry which is preliminary data.</text>
</comment>
<keyword evidence="3" id="KW-1185">Reference proteome</keyword>
<name>A0AAD8YRB3_9TELE</name>
<feature type="compositionally biased region" description="Polar residues" evidence="1">
    <location>
        <begin position="301"/>
        <end position="311"/>
    </location>
</feature>
<protein>
    <submittedName>
        <fullName evidence="2">Uncharacterized protein</fullName>
    </submittedName>
</protein>
<organism evidence="2 3">
    <name type="scientific">Electrophorus voltai</name>
    <dbReference type="NCBI Taxonomy" id="2609070"/>
    <lineage>
        <taxon>Eukaryota</taxon>
        <taxon>Metazoa</taxon>
        <taxon>Chordata</taxon>
        <taxon>Craniata</taxon>
        <taxon>Vertebrata</taxon>
        <taxon>Euteleostomi</taxon>
        <taxon>Actinopterygii</taxon>
        <taxon>Neopterygii</taxon>
        <taxon>Teleostei</taxon>
        <taxon>Ostariophysi</taxon>
        <taxon>Gymnotiformes</taxon>
        <taxon>Gymnotoidei</taxon>
        <taxon>Gymnotidae</taxon>
        <taxon>Electrophorus</taxon>
    </lineage>
</organism>
<gene>
    <name evidence="2" type="ORF">P4O66_003163</name>
</gene>
<reference evidence="2" key="1">
    <citation type="submission" date="2023-03" db="EMBL/GenBank/DDBJ databases">
        <title>Electrophorus voltai genome.</title>
        <authorList>
            <person name="Bian C."/>
        </authorList>
    </citation>
    <scope>NUCLEOTIDE SEQUENCE</scope>
    <source>
        <strain evidence="2">CB-2022</strain>
        <tissue evidence="2">Muscle</tissue>
    </source>
</reference>
<proteinExistence type="predicted"/>
<feature type="region of interest" description="Disordered" evidence="1">
    <location>
        <begin position="203"/>
        <end position="227"/>
    </location>
</feature>
<accession>A0AAD8YRB3</accession>
<dbReference type="AlphaFoldDB" id="A0AAD8YRB3"/>
<evidence type="ECO:0000256" key="1">
    <source>
        <dbReference type="SAM" id="MobiDB-lite"/>
    </source>
</evidence>
<dbReference type="Proteomes" id="UP001239994">
    <property type="component" value="Unassembled WGS sequence"/>
</dbReference>
<dbReference type="EMBL" id="JAROKS010000025">
    <property type="protein sequence ID" value="KAK1785787.1"/>
    <property type="molecule type" value="Genomic_DNA"/>
</dbReference>
<sequence length="351" mass="37211">MMNRRGRVACPTRTTAPRFSGTIHQVRRSFPDYGFYSSPSDQRGPPFSFADYGSLGPQVAPLLQSEHATSSCNSPLQHLPSPDQYKSPGLRAVNRFLCTPRSGQGFTFSETHGAQRGPGVCECQCTNPPRPGAFPGASSPGPVADLYGPASQDSGVGNYISAASPQPGSGFGHSIARADVHCSLRPLDFNLLWSAMMETWGPERGEAGPEGGLHGEARDRSRPARRVPGPAEFIRRSGKGRPEFLIGSVYSEEGIGDGPCRLGSGRCRPLSTVSEGFSAQKEVLVCSLGGCGTGGRGSPPEVSSMTDSNLSPRPGSSALRCRATSPVLSSAQRSSPEDMTLSRRSRLWQAL</sequence>
<evidence type="ECO:0000313" key="2">
    <source>
        <dbReference type="EMBL" id="KAK1785787.1"/>
    </source>
</evidence>
<feature type="compositionally biased region" description="Basic and acidic residues" evidence="1">
    <location>
        <begin position="203"/>
        <end position="222"/>
    </location>
</feature>